<dbReference type="EMBL" id="ADMH02001109">
    <property type="protein sequence ID" value="ETN64079.1"/>
    <property type="molecule type" value="Genomic_DNA"/>
</dbReference>
<dbReference type="HOGENOM" id="CLU_1311036_0_0_1"/>
<dbReference type="AlphaFoldDB" id="W5JMT2"/>
<keyword evidence="4" id="KW-1185">Reference proteome</keyword>
<protein>
    <submittedName>
        <fullName evidence="2 3">Uncharacterized protein</fullName>
    </submittedName>
</protein>
<reference evidence="2" key="2">
    <citation type="submission" date="2010-05" db="EMBL/GenBank/DDBJ databases">
        <authorList>
            <person name="Almeida L.G."/>
            <person name="Nicolas M.F."/>
            <person name="Souza R.C."/>
            <person name="Vasconcelos A.T.R."/>
        </authorList>
    </citation>
    <scope>NUCLEOTIDE SEQUENCE</scope>
</reference>
<dbReference type="VEuPathDB" id="VectorBase:ADAC004182"/>
<feature type="region of interest" description="Disordered" evidence="1">
    <location>
        <begin position="1"/>
        <end position="20"/>
    </location>
</feature>
<dbReference type="EnsemblMetazoa" id="ADAC004182-RA">
    <property type="protein sequence ID" value="ADAC004182-PA"/>
    <property type="gene ID" value="ADAC004182"/>
</dbReference>
<dbReference type="Proteomes" id="UP000000673">
    <property type="component" value="Unassembled WGS sequence"/>
</dbReference>
<accession>W5JMT2</accession>
<evidence type="ECO:0000313" key="4">
    <source>
        <dbReference type="Proteomes" id="UP000000673"/>
    </source>
</evidence>
<reference evidence="2" key="3">
    <citation type="journal article" date="2013" name="Nucleic Acids Res.">
        <title>The genome of Anopheles darlingi, the main neotropical malaria vector.</title>
        <authorList>
            <person name="Marinotti O."/>
            <person name="Cerqueira G.C."/>
            <person name="de Almeida L.G."/>
            <person name="Ferro M.I."/>
            <person name="Loreto E.L."/>
            <person name="Zaha A."/>
            <person name="Teixeira S.M."/>
            <person name="Wespiser A.R."/>
            <person name="Almeida E Silva A."/>
            <person name="Schlindwein A.D."/>
            <person name="Pacheco A.C."/>
            <person name="Silva A.L."/>
            <person name="Graveley B.R."/>
            <person name="Walenz B.P."/>
            <person name="Lima Bde A."/>
            <person name="Ribeiro C.A."/>
            <person name="Nunes-Silva C.G."/>
            <person name="de Carvalho C.R."/>
            <person name="Soares C.M."/>
            <person name="de Menezes C.B."/>
            <person name="Matiolli C."/>
            <person name="Caffrey D."/>
            <person name="Araujo D.A."/>
            <person name="de Oliveira D.M."/>
            <person name="Golenbock D."/>
            <person name="Grisard E.C."/>
            <person name="Fantinatti-Garboggini F."/>
            <person name="de Carvalho F.M."/>
            <person name="Barcellos F.G."/>
            <person name="Prosdocimi F."/>
            <person name="May G."/>
            <person name="Azevedo Junior G.M."/>
            <person name="Guimaraes G.M."/>
            <person name="Goldman G.H."/>
            <person name="Padilha I.Q."/>
            <person name="Batista Jda S."/>
            <person name="Ferro J.A."/>
            <person name="Ribeiro J.M."/>
            <person name="Fietto J.L."/>
            <person name="Dabbas K.M."/>
            <person name="Cerdeira L."/>
            <person name="Agnez-Lima L.F."/>
            <person name="Brocchi M."/>
            <person name="de Carvalho M.O."/>
            <person name="Teixeira Mde M."/>
            <person name="Diniz Maia Mde M."/>
            <person name="Goldman M.H."/>
            <person name="Cruz Schneider M.P."/>
            <person name="Felipe M.S."/>
            <person name="Hungria M."/>
            <person name="Nicolas M.F."/>
            <person name="Pereira M."/>
            <person name="Montes M.A."/>
            <person name="Cantao M.E."/>
            <person name="Vincentz M."/>
            <person name="Rafael M.S."/>
            <person name="Silverman N."/>
            <person name="Stoco P.H."/>
            <person name="Souza R.C."/>
            <person name="Vicentini R."/>
            <person name="Gazzinelli R.T."/>
            <person name="Neves Rde O."/>
            <person name="Silva R."/>
            <person name="Astolfi-Filho S."/>
            <person name="Maciel T.E."/>
            <person name="Urmenyi T.P."/>
            <person name="Tadei W.P."/>
            <person name="Camargo E.P."/>
            <person name="de Vasconcelos A.T."/>
        </authorList>
    </citation>
    <scope>NUCLEOTIDE SEQUENCE</scope>
</reference>
<name>W5JMT2_ANODA</name>
<organism evidence="2">
    <name type="scientific">Anopheles darlingi</name>
    <name type="common">Mosquito</name>
    <dbReference type="NCBI Taxonomy" id="43151"/>
    <lineage>
        <taxon>Eukaryota</taxon>
        <taxon>Metazoa</taxon>
        <taxon>Ecdysozoa</taxon>
        <taxon>Arthropoda</taxon>
        <taxon>Hexapoda</taxon>
        <taxon>Insecta</taxon>
        <taxon>Pterygota</taxon>
        <taxon>Neoptera</taxon>
        <taxon>Endopterygota</taxon>
        <taxon>Diptera</taxon>
        <taxon>Nematocera</taxon>
        <taxon>Culicoidea</taxon>
        <taxon>Culicidae</taxon>
        <taxon>Anophelinae</taxon>
        <taxon>Anopheles</taxon>
    </lineage>
</organism>
<evidence type="ECO:0000313" key="3">
    <source>
        <dbReference type="EnsemblMetazoa" id="ADAC004182-PA"/>
    </source>
</evidence>
<evidence type="ECO:0000256" key="1">
    <source>
        <dbReference type="SAM" id="MobiDB-lite"/>
    </source>
</evidence>
<proteinExistence type="predicted"/>
<reference evidence="2 4" key="1">
    <citation type="journal article" date="2010" name="BMC Genomics">
        <title>Combination of measures distinguishes pre-miRNAs from other stem-loops in the genome of the newly sequenced Anopheles darlingi.</title>
        <authorList>
            <person name="Mendes N.D."/>
            <person name="Freitas A.T."/>
            <person name="Vasconcelos A.T."/>
            <person name="Sagot M.F."/>
        </authorList>
    </citation>
    <scope>NUCLEOTIDE SEQUENCE</scope>
</reference>
<reference evidence="3" key="4">
    <citation type="submission" date="2015-06" db="UniProtKB">
        <authorList>
            <consortium name="EnsemblMetazoa"/>
        </authorList>
    </citation>
    <scope>IDENTIFICATION</scope>
</reference>
<gene>
    <name evidence="2" type="ORF">AND_004182</name>
</gene>
<sequence>MAEYASGGGSSRDHFGRSKIGSSIDARGKMLPRDGITMDVQDATVFRDETIWPSHRNPKPPEGGTIASMRWSALTKRSRSLVLGAPLEPDFNAAFRESALIGLQPCNVVLALRLENRCKKENGKIAKYRLTCAGSRRRRCAWRGKTQTLPEWHAVAHLPLFHAVVLGGRFVVNPRDFADVLLPVRPVDDIETFSTLIVCPASTRKSMSHR</sequence>
<feature type="compositionally biased region" description="Gly residues" evidence="1">
    <location>
        <begin position="1"/>
        <end position="10"/>
    </location>
</feature>
<evidence type="ECO:0000313" key="2">
    <source>
        <dbReference type="EMBL" id="ETN64079.1"/>
    </source>
</evidence>